<comment type="caution">
    <text evidence="1">The sequence shown here is derived from an EMBL/GenBank/DDBJ whole genome shotgun (WGS) entry which is preliminary data.</text>
</comment>
<name>A0AAV0KF36_9ROSI</name>
<sequence>MATTTLEEDAVIPAAPCYWLAELKHFDETKAGVKGLADAGITELPRIFHTPPHLLDNRASTASSPDDPNFVFPIDVELKKPFCHRDLSSKIVYNSNFDLSSC</sequence>
<keyword evidence="2" id="KW-1185">Reference proteome</keyword>
<evidence type="ECO:0000313" key="1">
    <source>
        <dbReference type="EMBL" id="CAI0420661.1"/>
    </source>
</evidence>
<dbReference type="Proteomes" id="UP001154282">
    <property type="component" value="Unassembled WGS sequence"/>
</dbReference>
<organism evidence="1 2">
    <name type="scientific">Linum tenue</name>
    <dbReference type="NCBI Taxonomy" id="586396"/>
    <lineage>
        <taxon>Eukaryota</taxon>
        <taxon>Viridiplantae</taxon>
        <taxon>Streptophyta</taxon>
        <taxon>Embryophyta</taxon>
        <taxon>Tracheophyta</taxon>
        <taxon>Spermatophyta</taxon>
        <taxon>Magnoliopsida</taxon>
        <taxon>eudicotyledons</taxon>
        <taxon>Gunneridae</taxon>
        <taxon>Pentapetalae</taxon>
        <taxon>rosids</taxon>
        <taxon>fabids</taxon>
        <taxon>Malpighiales</taxon>
        <taxon>Linaceae</taxon>
        <taxon>Linum</taxon>
    </lineage>
</organism>
<reference evidence="1" key="1">
    <citation type="submission" date="2022-08" db="EMBL/GenBank/DDBJ databases">
        <authorList>
            <person name="Gutierrez-Valencia J."/>
        </authorList>
    </citation>
    <scope>NUCLEOTIDE SEQUENCE</scope>
</reference>
<accession>A0AAV0KF36</accession>
<evidence type="ECO:0000313" key="2">
    <source>
        <dbReference type="Proteomes" id="UP001154282"/>
    </source>
</evidence>
<gene>
    <name evidence="1" type="ORF">LITE_LOCUS18451</name>
</gene>
<dbReference type="AlphaFoldDB" id="A0AAV0KF36"/>
<dbReference type="EMBL" id="CAMGYJ010000005">
    <property type="protein sequence ID" value="CAI0420661.1"/>
    <property type="molecule type" value="Genomic_DNA"/>
</dbReference>
<protein>
    <submittedName>
        <fullName evidence="1">Uncharacterized protein</fullName>
    </submittedName>
</protein>
<proteinExistence type="predicted"/>